<keyword evidence="1" id="KW-0732">Signal</keyword>
<comment type="caution">
    <text evidence="2">The sequence shown here is derived from an EMBL/GenBank/DDBJ whole genome shotgun (WGS) entry which is preliminary data.</text>
</comment>
<reference evidence="2" key="1">
    <citation type="submission" date="2020-11" db="EMBL/GenBank/DDBJ databases">
        <authorList>
            <consortium name="DOE Joint Genome Institute"/>
            <person name="Ahrendt S."/>
            <person name="Riley R."/>
            <person name="Andreopoulos W."/>
            <person name="Labutti K."/>
            <person name="Pangilinan J."/>
            <person name="Ruiz-Duenas F.J."/>
            <person name="Barrasa J.M."/>
            <person name="Sanchez-Garcia M."/>
            <person name="Camarero S."/>
            <person name="Miyauchi S."/>
            <person name="Serrano A."/>
            <person name="Linde D."/>
            <person name="Babiker R."/>
            <person name="Drula E."/>
            <person name="Ayuso-Fernandez I."/>
            <person name="Pacheco R."/>
            <person name="Padilla G."/>
            <person name="Ferreira P."/>
            <person name="Barriuso J."/>
            <person name="Kellner H."/>
            <person name="Castanera R."/>
            <person name="Alfaro M."/>
            <person name="Ramirez L."/>
            <person name="Pisabarro A.G."/>
            <person name="Kuo A."/>
            <person name="Tritt A."/>
            <person name="Lipzen A."/>
            <person name="He G."/>
            <person name="Yan M."/>
            <person name="Ng V."/>
            <person name="Cullen D."/>
            <person name="Martin F."/>
            <person name="Rosso M.-N."/>
            <person name="Henrissat B."/>
            <person name="Hibbett D."/>
            <person name="Martinez A.T."/>
            <person name="Grigoriev I.V."/>
        </authorList>
    </citation>
    <scope>NUCLEOTIDE SEQUENCE</scope>
    <source>
        <strain evidence="2">AH 40177</strain>
    </source>
</reference>
<feature type="signal peptide" evidence="1">
    <location>
        <begin position="1"/>
        <end position="17"/>
    </location>
</feature>
<feature type="chain" id="PRO_5040437922" description="Secreted protein" evidence="1">
    <location>
        <begin position="18"/>
        <end position="73"/>
    </location>
</feature>
<gene>
    <name evidence="2" type="ORF">BDP27DRAFT_379888</name>
</gene>
<proteinExistence type="predicted"/>
<keyword evidence="3" id="KW-1185">Reference proteome</keyword>
<dbReference type="Proteomes" id="UP000772434">
    <property type="component" value="Unassembled WGS sequence"/>
</dbReference>
<evidence type="ECO:0000313" key="3">
    <source>
        <dbReference type="Proteomes" id="UP000772434"/>
    </source>
</evidence>
<evidence type="ECO:0008006" key="4">
    <source>
        <dbReference type="Google" id="ProtNLM"/>
    </source>
</evidence>
<organism evidence="2 3">
    <name type="scientific">Rhodocollybia butyracea</name>
    <dbReference type="NCBI Taxonomy" id="206335"/>
    <lineage>
        <taxon>Eukaryota</taxon>
        <taxon>Fungi</taxon>
        <taxon>Dikarya</taxon>
        <taxon>Basidiomycota</taxon>
        <taxon>Agaricomycotina</taxon>
        <taxon>Agaricomycetes</taxon>
        <taxon>Agaricomycetidae</taxon>
        <taxon>Agaricales</taxon>
        <taxon>Marasmiineae</taxon>
        <taxon>Omphalotaceae</taxon>
        <taxon>Rhodocollybia</taxon>
    </lineage>
</organism>
<dbReference type="EMBL" id="JADNRY010000218">
    <property type="protein sequence ID" value="KAF9061022.1"/>
    <property type="molecule type" value="Genomic_DNA"/>
</dbReference>
<name>A0A9P5U040_9AGAR</name>
<evidence type="ECO:0000313" key="2">
    <source>
        <dbReference type="EMBL" id="KAF9061022.1"/>
    </source>
</evidence>
<evidence type="ECO:0000256" key="1">
    <source>
        <dbReference type="SAM" id="SignalP"/>
    </source>
</evidence>
<protein>
    <recommendedName>
        <fullName evidence="4">Secreted protein</fullName>
    </recommendedName>
</protein>
<sequence length="73" mass="7958">MLLRRVYAICTLQLISAMQPLRVGVLTMSQSPDCPLGLFSGAHNFHIEGSIFQVVHNNTGVVCHPVVLLTIIS</sequence>
<accession>A0A9P5U040</accession>
<dbReference type="AlphaFoldDB" id="A0A9P5U040"/>